<dbReference type="Proteomes" id="UP000823046">
    <property type="component" value="Unassembled WGS sequence"/>
</dbReference>
<sequence length="173" mass="20068">MISLESNAQLQRAVVVLLPSRVNRMLILNGSQIPVPQFAIEAKLQNSSGTQFQIRHSSHLVKPPSREIFHPYISVGYSLKHVVNKFLVTIELRLNCWSAQWHENGSHRIRQFRAAFGILKAKESAEEFRRKLEASGRVDNRRTERQMRMQYIAKKAEKQLRKKRFAKVSSGQF</sequence>
<keyword evidence="2" id="KW-1185">Reference proteome</keyword>
<dbReference type="Gene3D" id="1.20.5.2050">
    <property type="match status" value="1"/>
</dbReference>
<evidence type="ECO:0008006" key="3">
    <source>
        <dbReference type="Google" id="ProtNLM"/>
    </source>
</evidence>
<reference evidence="1 2" key="1">
    <citation type="journal article" date="2020" name="bioRxiv">
        <title>Metabolic contributions of an alphaproteobacterial endosymbiont in the apicomplexan Cardiosporidium cionae.</title>
        <authorList>
            <person name="Hunter E.S."/>
            <person name="Paight C.J."/>
            <person name="Lane C.E."/>
        </authorList>
    </citation>
    <scope>NUCLEOTIDE SEQUENCE [LARGE SCALE GENOMIC DNA]</scope>
    <source>
        <strain evidence="1">ESH_2018</strain>
    </source>
</reference>
<accession>A0ABQ7JF78</accession>
<gene>
    <name evidence="1" type="ORF">IE077_000560</name>
</gene>
<evidence type="ECO:0000313" key="2">
    <source>
        <dbReference type="Proteomes" id="UP000823046"/>
    </source>
</evidence>
<comment type="caution">
    <text evidence="1">The sequence shown here is derived from an EMBL/GenBank/DDBJ whole genome shotgun (WGS) entry which is preliminary data.</text>
</comment>
<organism evidence="1 2">
    <name type="scientific">Cardiosporidium cionae</name>
    <dbReference type="NCBI Taxonomy" id="476202"/>
    <lineage>
        <taxon>Eukaryota</taxon>
        <taxon>Sar</taxon>
        <taxon>Alveolata</taxon>
        <taxon>Apicomplexa</taxon>
        <taxon>Aconoidasida</taxon>
        <taxon>Nephromycida</taxon>
        <taxon>Cardiosporidium</taxon>
    </lineage>
</organism>
<protein>
    <recommendedName>
        <fullName evidence="3">Ribosomal protein S21</fullName>
    </recommendedName>
</protein>
<evidence type="ECO:0000313" key="1">
    <source>
        <dbReference type="EMBL" id="KAF8822540.1"/>
    </source>
</evidence>
<dbReference type="EMBL" id="JADAQX010000043">
    <property type="protein sequence ID" value="KAF8822540.1"/>
    <property type="molecule type" value="Genomic_DNA"/>
</dbReference>
<proteinExistence type="predicted"/>
<name>A0ABQ7JF78_9APIC</name>